<dbReference type="OrthoDB" id="102473at2"/>
<dbReference type="GO" id="GO:0006749">
    <property type="term" value="P:glutathione metabolic process"/>
    <property type="evidence" value="ECO:0007669"/>
    <property type="project" value="TreeGrafter"/>
</dbReference>
<dbReference type="GO" id="GO:0017168">
    <property type="term" value="F:5-oxoprolinase (ATP-hydrolyzing) activity"/>
    <property type="evidence" value="ECO:0007669"/>
    <property type="project" value="TreeGrafter"/>
</dbReference>
<gene>
    <name evidence="2" type="ORF">SAMN05421504_103569</name>
</gene>
<protein>
    <submittedName>
        <fullName evidence="2">N-methylhydantoinase B</fullName>
    </submittedName>
</protein>
<organism evidence="2 3">
    <name type="scientific">Amycolatopsis xylanica</name>
    <dbReference type="NCBI Taxonomy" id="589385"/>
    <lineage>
        <taxon>Bacteria</taxon>
        <taxon>Bacillati</taxon>
        <taxon>Actinomycetota</taxon>
        <taxon>Actinomycetes</taxon>
        <taxon>Pseudonocardiales</taxon>
        <taxon>Pseudonocardiaceae</taxon>
        <taxon>Amycolatopsis</taxon>
    </lineage>
</organism>
<reference evidence="2 3" key="1">
    <citation type="submission" date="2016-10" db="EMBL/GenBank/DDBJ databases">
        <authorList>
            <person name="de Groot N.N."/>
        </authorList>
    </citation>
    <scope>NUCLEOTIDE SEQUENCE [LARGE SCALE GENOMIC DNA]</scope>
    <source>
        <strain evidence="2 3">CPCC 202699</strain>
    </source>
</reference>
<dbReference type="InterPro" id="IPR045079">
    <property type="entry name" value="Oxoprolinase-like"/>
</dbReference>
<dbReference type="GO" id="GO:0005829">
    <property type="term" value="C:cytosol"/>
    <property type="evidence" value="ECO:0007669"/>
    <property type="project" value="TreeGrafter"/>
</dbReference>
<dbReference type="PANTHER" id="PTHR11365">
    <property type="entry name" value="5-OXOPROLINASE RELATED"/>
    <property type="match status" value="1"/>
</dbReference>
<dbReference type="InterPro" id="IPR003692">
    <property type="entry name" value="Hydantoinase_B"/>
</dbReference>
<dbReference type="STRING" id="589385.SAMN05421504_103569"/>
<dbReference type="EMBL" id="FNON01000003">
    <property type="protein sequence ID" value="SDX71123.1"/>
    <property type="molecule type" value="Genomic_DNA"/>
</dbReference>
<dbReference type="Pfam" id="PF02538">
    <property type="entry name" value="Hydantoinase_B"/>
    <property type="match status" value="1"/>
</dbReference>
<dbReference type="PANTHER" id="PTHR11365:SF23">
    <property type="entry name" value="HYPOTHETICAL 5-OXOPROLINASE (EUROFUNG)-RELATED"/>
    <property type="match status" value="1"/>
</dbReference>
<evidence type="ECO:0000313" key="3">
    <source>
        <dbReference type="Proteomes" id="UP000199515"/>
    </source>
</evidence>
<name>A0A1H3DXB5_9PSEU</name>
<sequence length="572" mass="60389">MSVDPILVGVIGNRLHSILAEQQNALVNTAFSAVVRESLDLACAVFDSRGEMIGQSVGGTPGHINAMATGMHHFVAAYPPETLEPGDVLLTNDPWQTAGQINDITVATPVFLRGRLVAWFASCCHAPDIGGRLVSAEANEVFEEGLRLPIMKFLRAGVVNADLELLIRVNVRTPEETIGDLYAQVTGNEVGAASLVRLLDEFGLESIDEVAAEIMNRSERALRDALAKMPDGVYTSEMRTDGFDDEDITLKTTVTIAGEDIHLDFAGSSPQSKRGINVVLNYTRAYASFAVKAAISPEVPHNAGSFRPVHVTAPEGSVLNCVSPAPVASRHLIGHFLPSLLISALHKALPGNALAHSADALWMTIWRGVGADGEFMLNVFQTGGIGARAGKDGLSTTGFPSGLRSTPTEVIETMAPLVQLERVLRQDSGGVGRQRGGLGQSTSMAARGEISWSVNGNVDRTLRPASGVDGGGAGAPGVFGLVSGEDLPSKSRVALAPDAVVSVVLPGGGGYGAPFERDPLAVLADVVDGYVSIESARADYGVEVRYIGEPDALVRLPEDYVVDEESTSRLRR</sequence>
<dbReference type="RefSeq" id="WP_091289623.1">
    <property type="nucleotide sequence ID" value="NZ_FNON01000003.1"/>
</dbReference>
<proteinExistence type="predicted"/>
<accession>A0A1H3DXB5</accession>
<evidence type="ECO:0000313" key="2">
    <source>
        <dbReference type="EMBL" id="SDX71123.1"/>
    </source>
</evidence>
<feature type="domain" description="Hydantoinase B/oxoprolinase" evidence="1">
    <location>
        <begin position="4"/>
        <end position="514"/>
    </location>
</feature>
<dbReference type="AlphaFoldDB" id="A0A1H3DXB5"/>
<dbReference type="Proteomes" id="UP000199515">
    <property type="component" value="Unassembled WGS sequence"/>
</dbReference>
<keyword evidence="3" id="KW-1185">Reference proteome</keyword>
<evidence type="ECO:0000259" key="1">
    <source>
        <dbReference type="Pfam" id="PF02538"/>
    </source>
</evidence>